<dbReference type="EMBL" id="BMOF01000016">
    <property type="protein sequence ID" value="GGJ98573.1"/>
    <property type="molecule type" value="Genomic_DNA"/>
</dbReference>
<comment type="similarity">
    <text evidence="2 6">Belongs to the class-I pyridoxal-phosphate-dependent aminotransferase family.</text>
</comment>
<dbReference type="GO" id="GO:0030170">
    <property type="term" value="F:pyridoxal phosphate binding"/>
    <property type="evidence" value="ECO:0007669"/>
    <property type="project" value="InterPro"/>
</dbReference>
<evidence type="ECO:0000256" key="3">
    <source>
        <dbReference type="ARBA" id="ARBA00022576"/>
    </source>
</evidence>
<sequence>MTEKPTRSRLAQSVASIPPSGIRRFFELANSVADCISLGVGEPDFVTPWRIREAAIASLEAGYTTYTANAGLPELREAIAAYLSDRFGLSYRPEDQIVVTVGASEAIDLALRALLDPGDEVLVVEPCYVSYAANVRLCGGVPVSVPTTKETGFRLRAAELRKRITPRTKALIFSYPNNPTGAVMTEDDWLEILPVIREAGLLVIADEIYAELTYDRPFVSFASFPAAYPQTILVSGFSKAFAMTGWRLGYACGPADLIAGMVKIHQYTMLCAPILSQKAGIEALRHGRGDVARMVEAYRQRRNFFVKGLCDIGLPCHRPEGAFYAFPSVEPTGLTATEFAERLLLEAKVAVVPGDVFGEGGAGHVRCSYATSLEALEKALERMARFVQHIRPI</sequence>
<dbReference type="GO" id="GO:0006520">
    <property type="term" value="P:amino acid metabolic process"/>
    <property type="evidence" value="ECO:0007669"/>
    <property type="project" value="InterPro"/>
</dbReference>
<feature type="domain" description="Aminotransferase class I/classII large" evidence="7">
    <location>
        <begin position="34"/>
        <end position="382"/>
    </location>
</feature>
<dbReference type="GO" id="GO:0008483">
    <property type="term" value="F:transaminase activity"/>
    <property type="evidence" value="ECO:0007669"/>
    <property type="project" value="UniProtKB-KW"/>
</dbReference>
<dbReference type="InterPro" id="IPR015421">
    <property type="entry name" value="PyrdxlP-dep_Trfase_major"/>
</dbReference>
<dbReference type="InterPro" id="IPR004838">
    <property type="entry name" value="NHTrfase_class1_PyrdxlP-BS"/>
</dbReference>
<dbReference type="PANTHER" id="PTHR46383">
    <property type="entry name" value="ASPARTATE AMINOTRANSFERASE"/>
    <property type="match status" value="1"/>
</dbReference>
<evidence type="ECO:0000256" key="1">
    <source>
        <dbReference type="ARBA" id="ARBA00001933"/>
    </source>
</evidence>
<dbReference type="InterPro" id="IPR050596">
    <property type="entry name" value="AspAT/PAT-like"/>
</dbReference>
<comment type="cofactor">
    <cofactor evidence="1 6">
        <name>pyridoxal 5'-phosphate</name>
        <dbReference type="ChEBI" id="CHEBI:597326"/>
    </cofactor>
</comment>
<protein>
    <recommendedName>
        <fullName evidence="6">Aminotransferase</fullName>
        <ecNumber evidence="6">2.6.1.-</ecNumber>
    </recommendedName>
</protein>
<dbReference type="SUPFAM" id="SSF53383">
    <property type="entry name" value="PLP-dependent transferases"/>
    <property type="match status" value="1"/>
</dbReference>
<evidence type="ECO:0000256" key="2">
    <source>
        <dbReference type="ARBA" id="ARBA00007441"/>
    </source>
</evidence>
<dbReference type="CDD" id="cd00609">
    <property type="entry name" value="AAT_like"/>
    <property type="match status" value="1"/>
</dbReference>
<name>A0A8J3B686_9BACI</name>
<dbReference type="FunFam" id="3.40.640.10:FF:000033">
    <property type="entry name" value="Aspartate aminotransferase"/>
    <property type="match status" value="1"/>
</dbReference>
<dbReference type="Proteomes" id="UP000637720">
    <property type="component" value="Unassembled WGS sequence"/>
</dbReference>
<keyword evidence="5" id="KW-0663">Pyridoxal phosphate</keyword>
<keyword evidence="4 6" id="KW-0808">Transferase</keyword>
<dbReference type="RefSeq" id="WP_188817021.1">
    <property type="nucleotide sequence ID" value="NZ_BMOF01000016.1"/>
</dbReference>
<dbReference type="PROSITE" id="PS00105">
    <property type="entry name" value="AA_TRANSFER_CLASS_1"/>
    <property type="match status" value="1"/>
</dbReference>
<evidence type="ECO:0000313" key="9">
    <source>
        <dbReference type="Proteomes" id="UP000637720"/>
    </source>
</evidence>
<organism evidence="8 9">
    <name type="scientific">Calditerricola satsumensis</name>
    <dbReference type="NCBI Taxonomy" id="373054"/>
    <lineage>
        <taxon>Bacteria</taxon>
        <taxon>Bacillati</taxon>
        <taxon>Bacillota</taxon>
        <taxon>Bacilli</taxon>
        <taxon>Bacillales</taxon>
        <taxon>Bacillaceae</taxon>
        <taxon>Calditerricola</taxon>
    </lineage>
</organism>
<dbReference type="Gene3D" id="3.90.1150.10">
    <property type="entry name" value="Aspartate Aminotransferase, domain 1"/>
    <property type="match status" value="1"/>
</dbReference>
<evidence type="ECO:0000259" key="7">
    <source>
        <dbReference type="Pfam" id="PF00155"/>
    </source>
</evidence>
<evidence type="ECO:0000313" key="8">
    <source>
        <dbReference type="EMBL" id="GGJ98573.1"/>
    </source>
</evidence>
<reference evidence="8" key="2">
    <citation type="submission" date="2020-09" db="EMBL/GenBank/DDBJ databases">
        <authorList>
            <person name="Sun Q."/>
            <person name="Ohkuma M."/>
        </authorList>
    </citation>
    <scope>NUCLEOTIDE SEQUENCE</scope>
    <source>
        <strain evidence="8">JCM 14719</strain>
    </source>
</reference>
<keyword evidence="9" id="KW-1185">Reference proteome</keyword>
<reference evidence="8" key="1">
    <citation type="journal article" date="2014" name="Int. J. Syst. Evol. Microbiol.">
        <title>Complete genome sequence of Corynebacterium casei LMG S-19264T (=DSM 44701T), isolated from a smear-ripened cheese.</title>
        <authorList>
            <consortium name="US DOE Joint Genome Institute (JGI-PGF)"/>
            <person name="Walter F."/>
            <person name="Albersmeier A."/>
            <person name="Kalinowski J."/>
            <person name="Ruckert C."/>
        </authorList>
    </citation>
    <scope>NUCLEOTIDE SEQUENCE</scope>
    <source>
        <strain evidence="8">JCM 14719</strain>
    </source>
</reference>
<evidence type="ECO:0000256" key="5">
    <source>
        <dbReference type="ARBA" id="ARBA00022898"/>
    </source>
</evidence>
<dbReference type="PANTHER" id="PTHR46383:SF3">
    <property type="entry name" value="ASPARTATE AMINOTRANSFERASE-RELATED"/>
    <property type="match status" value="1"/>
</dbReference>
<dbReference type="AlphaFoldDB" id="A0A8J3B686"/>
<proteinExistence type="inferred from homology"/>
<dbReference type="EC" id="2.6.1.-" evidence="6"/>
<dbReference type="InterPro" id="IPR004839">
    <property type="entry name" value="Aminotransferase_I/II_large"/>
</dbReference>
<evidence type="ECO:0000256" key="6">
    <source>
        <dbReference type="RuleBase" id="RU000481"/>
    </source>
</evidence>
<keyword evidence="3 6" id="KW-0032">Aminotransferase</keyword>
<comment type="caution">
    <text evidence="8">The sequence shown here is derived from an EMBL/GenBank/DDBJ whole genome shotgun (WGS) entry which is preliminary data.</text>
</comment>
<dbReference type="Gene3D" id="3.40.640.10">
    <property type="entry name" value="Type I PLP-dependent aspartate aminotransferase-like (Major domain)"/>
    <property type="match status" value="1"/>
</dbReference>
<dbReference type="InterPro" id="IPR015422">
    <property type="entry name" value="PyrdxlP-dep_Trfase_small"/>
</dbReference>
<dbReference type="InterPro" id="IPR015424">
    <property type="entry name" value="PyrdxlP-dep_Trfase"/>
</dbReference>
<gene>
    <name evidence="8" type="ORF">GCM10007043_10680</name>
</gene>
<dbReference type="Pfam" id="PF00155">
    <property type="entry name" value="Aminotran_1_2"/>
    <property type="match status" value="1"/>
</dbReference>
<evidence type="ECO:0000256" key="4">
    <source>
        <dbReference type="ARBA" id="ARBA00022679"/>
    </source>
</evidence>
<accession>A0A8J3B686</accession>